<sequence>MDFCAIRCFQKCFKNPLNHPPLIRTCILGTINKNVIKAINQFIKDAFRRTKKAMVKVCDAGFIRSGRSLDRRHFLRLRIILLFPSPIKRKGTSRIFDWLQKRVEFGENSLRKERLCELSLDPLRESSKVSLPSGVGFKNQESIKNGEMWTQASLQRKTTEQRMTNTVM</sequence>
<protein>
    <submittedName>
        <fullName evidence="1">Uncharacterized protein</fullName>
    </submittedName>
</protein>
<evidence type="ECO:0000313" key="2">
    <source>
        <dbReference type="Proteomes" id="UP000000305"/>
    </source>
</evidence>
<organism evidence="1 2">
    <name type="scientific">Daphnia pulex</name>
    <name type="common">Water flea</name>
    <dbReference type="NCBI Taxonomy" id="6669"/>
    <lineage>
        <taxon>Eukaryota</taxon>
        <taxon>Metazoa</taxon>
        <taxon>Ecdysozoa</taxon>
        <taxon>Arthropoda</taxon>
        <taxon>Crustacea</taxon>
        <taxon>Branchiopoda</taxon>
        <taxon>Diplostraca</taxon>
        <taxon>Cladocera</taxon>
        <taxon>Anomopoda</taxon>
        <taxon>Daphniidae</taxon>
        <taxon>Daphnia</taxon>
    </lineage>
</organism>
<dbReference type="EMBL" id="GL732666">
    <property type="protein sequence ID" value="EFX67927.1"/>
    <property type="molecule type" value="Genomic_DNA"/>
</dbReference>
<dbReference type="AlphaFoldDB" id="E9HK10"/>
<dbReference type="HOGENOM" id="CLU_1588165_0_0_1"/>
<accession>E9HK10</accession>
<gene>
    <name evidence="1" type="ORF">DAPPUDRAFT_115042</name>
</gene>
<name>E9HK10_DAPPU</name>
<dbReference type="InParanoid" id="E9HK10"/>
<proteinExistence type="predicted"/>
<reference evidence="1 2" key="1">
    <citation type="journal article" date="2011" name="Science">
        <title>The ecoresponsive genome of Daphnia pulex.</title>
        <authorList>
            <person name="Colbourne J.K."/>
            <person name="Pfrender M.E."/>
            <person name="Gilbert D."/>
            <person name="Thomas W.K."/>
            <person name="Tucker A."/>
            <person name="Oakley T.H."/>
            <person name="Tokishita S."/>
            <person name="Aerts A."/>
            <person name="Arnold G.J."/>
            <person name="Basu M.K."/>
            <person name="Bauer D.J."/>
            <person name="Caceres C.E."/>
            <person name="Carmel L."/>
            <person name="Casola C."/>
            <person name="Choi J.H."/>
            <person name="Detter J.C."/>
            <person name="Dong Q."/>
            <person name="Dusheyko S."/>
            <person name="Eads B.D."/>
            <person name="Frohlich T."/>
            <person name="Geiler-Samerotte K.A."/>
            <person name="Gerlach D."/>
            <person name="Hatcher P."/>
            <person name="Jogdeo S."/>
            <person name="Krijgsveld J."/>
            <person name="Kriventseva E.V."/>
            <person name="Kultz D."/>
            <person name="Laforsch C."/>
            <person name="Lindquist E."/>
            <person name="Lopez J."/>
            <person name="Manak J.R."/>
            <person name="Muller J."/>
            <person name="Pangilinan J."/>
            <person name="Patwardhan R.P."/>
            <person name="Pitluck S."/>
            <person name="Pritham E.J."/>
            <person name="Rechtsteiner A."/>
            <person name="Rho M."/>
            <person name="Rogozin I.B."/>
            <person name="Sakarya O."/>
            <person name="Salamov A."/>
            <person name="Schaack S."/>
            <person name="Shapiro H."/>
            <person name="Shiga Y."/>
            <person name="Skalitzky C."/>
            <person name="Smith Z."/>
            <person name="Souvorov A."/>
            <person name="Sung W."/>
            <person name="Tang Z."/>
            <person name="Tsuchiya D."/>
            <person name="Tu H."/>
            <person name="Vos H."/>
            <person name="Wang M."/>
            <person name="Wolf Y.I."/>
            <person name="Yamagata H."/>
            <person name="Yamada T."/>
            <person name="Ye Y."/>
            <person name="Shaw J.R."/>
            <person name="Andrews J."/>
            <person name="Crease T.J."/>
            <person name="Tang H."/>
            <person name="Lucas S.M."/>
            <person name="Robertson H.M."/>
            <person name="Bork P."/>
            <person name="Koonin E.V."/>
            <person name="Zdobnov E.M."/>
            <person name="Grigoriev I.V."/>
            <person name="Lynch M."/>
            <person name="Boore J.L."/>
        </authorList>
    </citation>
    <scope>NUCLEOTIDE SEQUENCE [LARGE SCALE GENOMIC DNA]</scope>
</reference>
<evidence type="ECO:0000313" key="1">
    <source>
        <dbReference type="EMBL" id="EFX67927.1"/>
    </source>
</evidence>
<dbReference type="KEGG" id="dpx:DAPPUDRAFT_115042"/>
<dbReference type="Proteomes" id="UP000000305">
    <property type="component" value="Unassembled WGS sequence"/>
</dbReference>
<keyword evidence="2" id="KW-1185">Reference proteome</keyword>